<dbReference type="EMBL" id="NCKV01003835">
    <property type="protein sequence ID" value="RWS25320.1"/>
    <property type="molecule type" value="Genomic_DNA"/>
</dbReference>
<dbReference type="InterPro" id="IPR016072">
    <property type="entry name" value="Skp1_comp_dimer"/>
</dbReference>
<evidence type="ECO:0000313" key="7">
    <source>
        <dbReference type="Proteomes" id="UP000288716"/>
    </source>
</evidence>
<dbReference type="InterPro" id="IPR016897">
    <property type="entry name" value="SKP1"/>
</dbReference>
<dbReference type="InterPro" id="IPR036296">
    <property type="entry name" value="SKP1-like_dim_sf"/>
</dbReference>
<dbReference type="Gene3D" id="3.30.710.10">
    <property type="entry name" value="Potassium Channel Kv1.1, Chain A"/>
    <property type="match status" value="1"/>
</dbReference>
<accession>A0A443SCU1</accession>
<comment type="caution">
    <text evidence="6">The sequence shown here is derived from an EMBL/GenBank/DDBJ whole genome shotgun (WGS) entry which is preliminary data.</text>
</comment>
<evidence type="ECO:0000256" key="3">
    <source>
        <dbReference type="PIRNR" id="PIRNR028729"/>
    </source>
</evidence>
<sequence length="175" mass="20215">MNKCGVTFNISEIMPQMRIIKLRSNDGHVFEAPLKAMKQSTTIKGMIETITDDDENIDEIVNMPVVNSAILNKVIDWCIHHENDRQQEIEVTNDTVIDVWDKAFLNVNSQILMQIINAANYLDIKYLMDISCLTMANSLRGKNASQMAQILRVRCDFTPEELQQIEKENEWLRDK</sequence>
<dbReference type="CDD" id="cd18322">
    <property type="entry name" value="BTB_POZ_SKP1"/>
    <property type="match status" value="1"/>
</dbReference>
<proteinExistence type="inferred from homology"/>
<dbReference type="UniPathway" id="UPA00143"/>
<dbReference type="STRING" id="299467.A0A443SCU1"/>
<dbReference type="Proteomes" id="UP000288716">
    <property type="component" value="Unassembled WGS sequence"/>
</dbReference>
<dbReference type="SMART" id="SM00512">
    <property type="entry name" value="Skp1"/>
    <property type="match status" value="1"/>
</dbReference>
<comment type="pathway">
    <text evidence="3">Protein modification; protein ubiquitination.</text>
</comment>
<evidence type="ECO:0000259" key="5">
    <source>
        <dbReference type="Pfam" id="PF03931"/>
    </source>
</evidence>
<organism evidence="6 7">
    <name type="scientific">Leptotrombidium deliense</name>
    <dbReference type="NCBI Taxonomy" id="299467"/>
    <lineage>
        <taxon>Eukaryota</taxon>
        <taxon>Metazoa</taxon>
        <taxon>Ecdysozoa</taxon>
        <taxon>Arthropoda</taxon>
        <taxon>Chelicerata</taxon>
        <taxon>Arachnida</taxon>
        <taxon>Acari</taxon>
        <taxon>Acariformes</taxon>
        <taxon>Trombidiformes</taxon>
        <taxon>Prostigmata</taxon>
        <taxon>Anystina</taxon>
        <taxon>Parasitengona</taxon>
        <taxon>Trombiculoidea</taxon>
        <taxon>Trombiculidae</taxon>
        <taxon>Leptotrombidium</taxon>
    </lineage>
</organism>
<dbReference type="Pfam" id="PF03931">
    <property type="entry name" value="Skp1_POZ"/>
    <property type="match status" value="1"/>
</dbReference>
<evidence type="ECO:0008006" key="8">
    <source>
        <dbReference type="Google" id="ProtNLM"/>
    </source>
</evidence>
<dbReference type="OrthoDB" id="2342932at2759"/>
<feature type="domain" description="SKP1 component dimerisation" evidence="4">
    <location>
        <begin position="125"/>
        <end position="171"/>
    </location>
</feature>
<dbReference type="InterPro" id="IPR016073">
    <property type="entry name" value="Skp1_comp_POZ"/>
</dbReference>
<keyword evidence="7" id="KW-1185">Reference proteome</keyword>
<dbReference type="Pfam" id="PF01466">
    <property type="entry name" value="Skp1"/>
    <property type="match status" value="1"/>
</dbReference>
<dbReference type="PANTHER" id="PTHR11165">
    <property type="entry name" value="SKP1"/>
    <property type="match status" value="1"/>
</dbReference>
<dbReference type="SUPFAM" id="SSF81382">
    <property type="entry name" value="Skp1 dimerisation domain-like"/>
    <property type="match status" value="1"/>
</dbReference>
<protein>
    <recommendedName>
        <fullName evidence="8">S-phase kinase-associated protein 1-like protein</fullName>
    </recommendedName>
</protein>
<dbReference type="GO" id="GO:0016567">
    <property type="term" value="P:protein ubiquitination"/>
    <property type="evidence" value="ECO:0007669"/>
    <property type="project" value="UniProtKB-UniPathway"/>
</dbReference>
<evidence type="ECO:0000259" key="4">
    <source>
        <dbReference type="Pfam" id="PF01466"/>
    </source>
</evidence>
<dbReference type="VEuPathDB" id="VectorBase:LDEU006719"/>
<evidence type="ECO:0000256" key="1">
    <source>
        <dbReference type="ARBA" id="ARBA00009993"/>
    </source>
</evidence>
<keyword evidence="2 3" id="KW-0833">Ubl conjugation pathway</keyword>
<dbReference type="AlphaFoldDB" id="A0A443SCU1"/>
<dbReference type="InterPro" id="IPR001232">
    <property type="entry name" value="SKP1-like"/>
</dbReference>
<dbReference type="SUPFAM" id="SSF54695">
    <property type="entry name" value="POZ domain"/>
    <property type="match status" value="1"/>
</dbReference>
<name>A0A443SCU1_9ACAR</name>
<evidence type="ECO:0000313" key="6">
    <source>
        <dbReference type="EMBL" id="RWS25320.1"/>
    </source>
</evidence>
<dbReference type="FunFam" id="3.30.710.10:FF:000026">
    <property type="entry name" value="E3 ubiquitin ligase complex SCF subunit"/>
    <property type="match status" value="1"/>
</dbReference>
<dbReference type="InterPro" id="IPR011333">
    <property type="entry name" value="SKP1/BTB/POZ_sf"/>
</dbReference>
<evidence type="ECO:0000256" key="2">
    <source>
        <dbReference type="ARBA" id="ARBA00022786"/>
    </source>
</evidence>
<gene>
    <name evidence="6" type="ORF">B4U80_06559</name>
</gene>
<feature type="domain" description="SKP1 component POZ" evidence="5">
    <location>
        <begin position="19"/>
        <end position="83"/>
    </location>
</feature>
<dbReference type="PIRSF" id="PIRSF028729">
    <property type="entry name" value="E3_ubiquit_lig_SCF_Skp"/>
    <property type="match status" value="1"/>
</dbReference>
<reference evidence="6 7" key="1">
    <citation type="journal article" date="2018" name="Gigascience">
        <title>Genomes of trombidid mites reveal novel predicted allergens and laterally-transferred genes associated with secondary metabolism.</title>
        <authorList>
            <person name="Dong X."/>
            <person name="Chaisiri K."/>
            <person name="Xia D."/>
            <person name="Armstrong S.D."/>
            <person name="Fang Y."/>
            <person name="Donnelly M.J."/>
            <person name="Kadowaki T."/>
            <person name="McGarry J.W."/>
            <person name="Darby A.C."/>
            <person name="Makepeace B.L."/>
        </authorList>
    </citation>
    <scope>NUCLEOTIDE SEQUENCE [LARGE SCALE GENOMIC DNA]</scope>
    <source>
        <strain evidence="6">UoL-UT</strain>
    </source>
</reference>
<dbReference type="GO" id="GO:0006511">
    <property type="term" value="P:ubiquitin-dependent protein catabolic process"/>
    <property type="evidence" value="ECO:0007669"/>
    <property type="project" value="InterPro"/>
</dbReference>
<comment type="similarity">
    <text evidence="1 3">Belongs to the SKP1 family.</text>
</comment>